<feature type="domain" description="Reverse transcriptase zinc-binding" evidence="1">
    <location>
        <begin position="34"/>
        <end position="100"/>
    </location>
</feature>
<evidence type="ECO:0000259" key="1">
    <source>
        <dbReference type="Pfam" id="PF13966"/>
    </source>
</evidence>
<evidence type="ECO:0000313" key="3">
    <source>
        <dbReference type="Proteomes" id="UP000593560"/>
    </source>
</evidence>
<feature type="non-terminal residue" evidence="2">
    <location>
        <position position="1"/>
    </location>
</feature>
<proteinExistence type="predicted"/>
<keyword evidence="3" id="KW-1185">Reference proteome</keyword>
<dbReference type="Pfam" id="PF13966">
    <property type="entry name" value="zf-RVT"/>
    <property type="match status" value="1"/>
</dbReference>
<name>A0A7J9H331_9ROSI</name>
<evidence type="ECO:0000313" key="2">
    <source>
        <dbReference type="EMBL" id="MBA0804239.1"/>
    </source>
</evidence>
<sequence>GVLQDWGDKICNLPIGDEGHCDKTVWFHNPHGYYTLKSVYSWLLLKEMGFGPHRFFWKALWKLDTLPKVRVFTWRVGHDILPTNVKIASIRHDFDQGCPKGKEEEAQIIWERASSLSKEFCICNLLNEPLLSQNIAVKKWEKPPKGFLKINFDATVAVNRIGYWTIIRDDEGFVLRGRGL</sequence>
<dbReference type="OrthoDB" id="988822at2759"/>
<dbReference type="AlphaFoldDB" id="A0A7J9H331"/>
<dbReference type="Proteomes" id="UP000593560">
    <property type="component" value="Unassembled WGS sequence"/>
</dbReference>
<accession>A0A7J9H331</accession>
<dbReference type="InterPro" id="IPR026960">
    <property type="entry name" value="RVT-Znf"/>
</dbReference>
<reference evidence="2 3" key="1">
    <citation type="journal article" date="2019" name="Genome Biol. Evol.">
        <title>Insights into the evolution of the New World diploid cottons (Gossypium, subgenus Houzingenia) based on genome sequencing.</title>
        <authorList>
            <person name="Grover C.E."/>
            <person name="Arick M.A. 2nd"/>
            <person name="Thrash A."/>
            <person name="Conover J.L."/>
            <person name="Sanders W.S."/>
            <person name="Peterson D.G."/>
            <person name="Frelichowski J.E."/>
            <person name="Scheffler J.A."/>
            <person name="Scheffler B.E."/>
            <person name="Wendel J.F."/>
        </authorList>
    </citation>
    <scope>NUCLEOTIDE SEQUENCE [LARGE SCALE GENOMIC DNA]</scope>
    <source>
        <strain evidence="2">0</strain>
        <tissue evidence="2">Leaf</tissue>
    </source>
</reference>
<comment type="caution">
    <text evidence="2">The sequence shown here is derived from an EMBL/GenBank/DDBJ whole genome shotgun (WGS) entry which is preliminary data.</text>
</comment>
<protein>
    <recommendedName>
        <fullName evidence="1">Reverse transcriptase zinc-binding domain-containing protein</fullName>
    </recommendedName>
</protein>
<organism evidence="2 3">
    <name type="scientific">Gossypium harknessii</name>
    <dbReference type="NCBI Taxonomy" id="34285"/>
    <lineage>
        <taxon>Eukaryota</taxon>
        <taxon>Viridiplantae</taxon>
        <taxon>Streptophyta</taxon>
        <taxon>Embryophyta</taxon>
        <taxon>Tracheophyta</taxon>
        <taxon>Spermatophyta</taxon>
        <taxon>Magnoliopsida</taxon>
        <taxon>eudicotyledons</taxon>
        <taxon>Gunneridae</taxon>
        <taxon>Pentapetalae</taxon>
        <taxon>rosids</taxon>
        <taxon>malvids</taxon>
        <taxon>Malvales</taxon>
        <taxon>Malvaceae</taxon>
        <taxon>Malvoideae</taxon>
        <taxon>Gossypium</taxon>
    </lineage>
</organism>
<gene>
    <name evidence="2" type="ORF">Gohar_003836</name>
</gene>
<dbReference type="EMBL" id="JABFAD010000008">
    <property type="protein sequence ID" value="MBA0804239.1"/>
    <property type="molecule type" value="Genomic_DNA"/>
</dbReference>